<dbReference type="SUPFAM" id="SSF81342">
    <property type="entry name" value="Transmembrane di-heme cytochromes"/>
    <property type="match status" value="1"/>
</dbReference>
<keyword evidence="3" id="KW-0813">Transport</keyword>
<feature type="domain" description="Cytochrome b561 bacterial/Ni-hydrogenase" evidence="14">
    <location>
        <begin position="9"/>
        <end position="178"/>
    </location>
</feature>
<evidence type="ECO:0000256" key="7">
    <source>
        <dbReference type="ARBA" id="ARBA00022723"/>
    </source>
</evidence>
<reference evidence="15 16" key="1">
    <citation type="submission" date="2023-07" db="EMBL/GenBank/DDBJ databases">
        <title>Sorghum-associated microbial communities from plants grown in Nebraska, USA.</title>
        <authorList>
            <person name="Schachtman D."/>
        </authorList>
    </citation>
    <scope>NUCLEOTIDE SEQUENCE [LARGE SCALE GENOMIC DNA]</scope>
    <source>
        <strain evidence="15 16">BE190</strain>
    </source>
</reference>
<feature type="transmembrane region" description="Helical" evidence="13">
    <location>
        <begin position="145"/>
        <end position="168"/>
    </location>
</feature>
<dbReference type="PANTHER" id="PTHR30529:SF1">
    <property type="entry name" value="CYTOCHROME B561 HOMOLOG 2"/>
    <property type="match status" value="1"/>
</dbReference>
<evidence type="ECO:0000256" key="13">
    <source>
        <dbReference type="SAM" id="Phobius"/>
    </source>
</evidence>
<name>A0ABU1V4P6_9GAMM</name>
<evidence type="ECO:0000313" key="16">
    <source>
        <dbReference type="Proteomes" id="UP001253595"/>
    </source>
</evidence>
<feature type="transmembrane region" description="Helical" evidence="13">
    <location>
        <begin position="47"/>
        <end position="68"/>
    </location>
</feature>
<keyword evidence="7" id="KW-0479">Metal-binding</keyword>
<dbReference type="InterPro" id="IPR011577">
    <property type="entry name" value="Cyt_b561_bac/Ni-Hgenase"/>
</dbReference>
<evidence type="ECO:0000256" key="5">
    <source>
        <dbReference type="ARBA" id="ARBA00022617"/>
    </source>
</evidence>
<dbReference type="InterPro" id="IPR016174">
    <property type="entry name" value="Di-haem_cyt_TM"/>
</dbReference>
<evidence type="ECO:0000259" key="14">
    <source>
        <dbReference type="Pfam" id="PF01292"/>
    </source>
</evidence>
<gene>
    <name evidence="15" type="ORF">J2X05_004309</name>
</gene>
<evidence type="ECO:0000256" key="4">
    <source>
        <dbReference type="ARBA" id="ARBA00022475"/>
    </source>
</evidence>
<keyword evidence="9 13" id="KW-1133">Transmembrane helix</keyword>
<feature type="transmembrane region" description="Helical" evidence="13">
    <location>
        <begin position="12"/>
        <end position="35"/>
    </location>
</feature>
<comment type="cofactor">
    <cofactor evidence="1">
        <name>heme b</name>
        <dbReference type="ChEBI" id="CHEBI:60344"/>
    </cofactor>
</comment>
<organism evidence="15 16">
    <name type="scientific">Cellvibrio fibrivorans</name>
    <dbReference type="NCBI Taxonomy" id="126350"/>
    <lineage>
        <taxon>Bacteria</taxon>
        <taxon>Pseudomonadati</taxon>
        <taxon>Pseudomonadota</taxon>
        <taxon>Gammaproteobacteria</taxon>
        <taxon>Cellvibrionales</taxon>
        <taxon>Cellvibrionaceae</taxon>
        <taxon>Cellvibrio</taxon>
    </lineage>
</organism>
<sequence length="185" mass="20858">MIRDSNHNFGFISIFFHWLSAGLTLFLFGLGVYLTSYGYYSSDYLQYAHLHYALGIILFGVVSIRLLWRLSSKTPKTLVNSTPAKIGISLSKFLLYVFLFAILISGYFICTAEGQSIDVFGLFQIPSIKLLETSQLNIAGLTHKYVAWGLFGLVIVHAGAALIHHFFIRDRTLVRMLKPSKKTPE</sequence>
<dbReference type="EMBL" id="JAVDVX010000019">
    <property type="protein sequence ID" value="MDR7092263.1"/>
    <property type="molecule type" value="Genomic_DNA"/>
</dbReference>
<evidence type="ECO:0000256" key="8">
    <source>
        <dbReference type="ARBA" id="ARBA00022982"/>
    </source>
</evidence>
<evidence type="ECO:0000256" key="1">
    <source>
        <dbReference type="ARBA" id="ARBA00001970"/>
    </source>
</evidence>
<dbReference type="InterPro" id="IPR052168">
    <property type="entry name" value="Cytochrome_b561_oxidase"/>
</dbReference>
<keyword evidence="16" id="KW-1185">Reference proteome</keyword>
<accession>A0ABU1V4P6</accession>
<keyword evidence="5" id="KW-0349">Heme</keyword>
<evidence type="ECO:0000256" key="6">
    <source>
        <dbReference type="ARBA" id="ARBA00022692"/>
    </source>
</evidence>
<comment type="caution">
    <text evidence="15">The sequence shown here is derived from an EMBL/GenBank/DDBJ whole genome shotgun (WGS) entry which is preliminary data.</text>
</comment>
<dbReference type="Pfam" id="PF01292">
    <property type="entry name" value="Ni_hydr_CYTB"/>
    <property type="match status" value="1"/>
</dbReference>
<protein>
    <submittedName>
        <fullName evidence="15">Cytochrome b561</fullName>
    </submittedName>
</protein>
<keyword evidence="10" id="KW-0408">Iron</keyword>
<evidence type="ECO:0000256" key="2">
    <source>
        <dbReference type="ARBA" id="ARBA00004651"/>
    </source>
</evidence>
<keyword evidence="6 13" id="KW-0812">Transmembrane</keyword>
<comment type="similarity">
    <text evidence="12">Belongs to the cytochrome b561 family.</text>
</comment>
<dbReference type="Proteomes" id="UP001253595">
    <property type="component" value="Unassembled WGS sequence"/>
</dbReference>
<feature type="transmembrane region" description="Helical" evidence="13">
    <location>
        <begin position="89"/>
        <end position="109"/>
    </location>
</feature>
<keyword evidence="11 13" id="KW-0472">Membrane</keyword>
<keyword evidence="8" id="KW-0249">Electron transport</keyword>
<evidence type="ECO:0000256" key="3">
    <source>
        <dbReference type="ARBA" id="ARBA00022448"/>
    </source>
</evidence>
<evidence type="ECO:0000256" key="11">
    <source>
        <dbReference type="ARBA" id="ARBA00023136"/>
    </source>
</evidence>
<evidence type="ECO:0000256" key="10">
    <source>
        <dbReference type="ARBA" id="ARBA00023004"/>
    </source>
</evidence>
<comment type="subcellular location">
    <subcellularLocation>
        <location evidence="2">Cell membrane</location>
        <topology evidence="2">Multi-pass membrane protein</topology>
    </subcellularLocation>
</comment>
<dbReference type="PANTHER" id="PTHR30529">
    <property type="entry name" value="CYTOCHROME B561"/>
    <property type="match status" value="1"/>
</dbReference>
<evidence type="ECO:0000313" key="15">
    <source>
        <dbReference type="EMBL" id="MDR7092263.1"/>
    </source>
</evidence>
<evidence type="ECO:0000256" key="9">
    <source>
        <dbReference type="ARBA" id="ARBA00022989"/>
    </source>
</evidence>
<evidence type="ECO:0000256" key="12">
    <source>
        <dbReference type="ARBA" id="ARBA00037975"/>
    </source>
</evidence>
<keyword evidence="4" id="KW-1003">Cell membrane</keyword>
<dbReference type="RefSeq" id="WP_310076403.1">
    <property type="nucleotide sequence ID" value="NZ_JAVDVX010000019.1"/>
</dbReference>
<proteinExistence type="inferred from homology"/>